<dbReference type="EMBL" id="BLAL01000005">
    <property type="protein sequence ID" value="GES73002.1"/>
    <property type="molecule type" value="Genomic_DNA"/>
</dbReference>
<evidence type="ECO:0000256" key="10">
    <source>
        <dbReference type="ARBA" id="ARBA00023136"/>
    </source>
</evidence>
<keyword evidence="9 11" id="KW-0496">Mitochondrion</keyword>
<dbReference type="GO" id="GO:0006123">
    <property type="term" value="P:mitochondrial electron transport, cytochrome c to oxygen"/>
    <property type="evidence" value="ECO:0007669"/>
    <property type="project" value="UniProtKB-UniRule"/>
</dbReference>
<dbReference type="GO" id="GO:0005743">
    <property type="term" value="C:mitochondrial inner membrane"/>
    <property type="evidence" value="ECO:0007669"/>
    <property type="project" value="UniProtKB-SubCell"/>
</dbReference>
<sequence length="171" mass="20386">MKLVSINKRIKYNNYKYRKMYRLNTITRAIPRTFLDNNRIVVRAAKIGHPLTYKGVRLYSDAHESETYEEFTDRYVKFFEGVDDRFELSRGLNNCFAHDKVPSPSVIEASLRAARRVNDFSTAVRIFEGLKQKVENDVRSLKKYIYPYLYFEYRSRLYPTILRQFRAVSKA</sequence>
<keyword evidence="6 11" id="KW-0999">Mitochondrion inner membrane</keyword>
<evidence type="ECO:0000256" key="9">
    <source>
        <dbReference type="ARBA" id="ARBA00023128"/>
    </source>
</evidence>
<evidence type="ECO:0000256" key="1">
    <source>
        <dbReference type="ARBA" id="ARBA00004443"/>
    </source>
</evidence>
<keyword evidence="10 11" id="KW-0472">Membrane</keyword>
<proteinExistence type="inferred from homology"/>
<evidence type="ECO:0000256" key="5">
    <source>
        <dbReference type="ARBA" id="ARBA00022723"/>
    </source>
</evidence>
<comment type="similarity">
    <text evidence="3 11">Belongs to the cytochrome c oxidase subunit 5A family.</text>
</comment>
<keyword evidence="4 11" id="KW-0349">Heme</keyword>
<keyword evidence="7 11" id="KW-0809">Transit peptide</keyword>
<comment type="function">
    <text evidence="11">Component of the cytochrome c oxidase, the last enzyme in the mitochondrial electron transport chain which drives oxidative phosphorylation. The respiratory chain contains 3 multisubunit complexes succinate dehydrogenase (complex II, CII), ubiquinol-cytochrome c oxidoreductase (cytochrome b-c1 complex, complex III, CIII) and cytochrome c oxidase (complex IV, CIV), that cooperate to transfer electrons derived from NADH and succinate to molecular oxygen, creating an electrochemical gradient over the inner membrane that drives transmembrane transport and the ATP synthase. Cytochrome c oxidase is the component of the respiratory chain that catalyzes the reduction of oxygen to water. Electrons originating from reduced cytochrome c in the intermembrane space (IMS) are transferred via the dinuclear copper A center (CU(A)) of subunit 2 and heme A of subunit 1 to the active site in subunit 1, a binuclear center (BNC) formed by heme A3 and copper B (CU(B)). The BNC reduces molecular oxygen to 2 water molecules using 4 electrons from cytochrome c in the IMS and 4 protons from the mitochondrial matrix.</text>
</comment>
<dbReference type="UniPathway" id="UPA00705"/>
<organism evidence="12 13">
    <name type="scientific">Rhizophagus clarus</name>
    <dbReference type="NCBI Taxonomy" id="94130"/>
    <lineage>
        <taxon>Eukaryota</taxon>
        <taxon>Fungi</taxon>
        <taxon>Fungi incertae sedis</taxon>
        <taxon>Mucoromycota</taxon>
        <taxon>Glomeromycotina</taxon>
        <taxon>Glomeromycetes</taxon>
        <taxon>Glomerales</taxon>
        <taxon>Glomeraceae</taxon>
        <taxon>Rhizophagus</taxon>
    </lineage>
</organism>
<dbReference type="InterPro" id="IPR036545">
    <property type="entry name" value="Cyt_c_oxidase_su5A/6_sf"/>
</dbReference>
<dbReference type="Pfam" id="PF02284">
    <property type="entry name" value="COX5A"/>
    <property type="match status" value="1"/>
</dbReference>
<evidence type="ECO:0000256" key="8">
    <source>
        <dbReference type="ARBA" id="ARBA00023004"/>
    </source>
</evidence>
<evidence type="ECO:0000256" key="7">
    <source>
        <dbReference type="ARBA" id="ARBA00022946"/>
    </source>
</evidence>
<comment type="caution">
    <text evidence="12">The sequence shown here is derived from an EMBL/GenBank/DDBJ whole genome shotgun (WGS) entry which is preliminary data.</text>
</comment>
<evidence type="ECO:0000313" key="13">
    <source>
        <dbReference type="Proteomes" id="UP000615446"/>
    </source>
</evidence>
<evidence type="ECO:0000256" key="4">
    <source>
        <dbReference type="ARBA" id="ARBA00022617"/>
    </source>
</evidence>
<keyword evidence="8 11" id="KW-0408">Iron</keyword>
<dbReference type="OrthoDB" id="5778907at2759"/>
<gene>
    <name evidence="12" type="ORF">RCL2_000054800</name>
</gene>
<dbReference type="GO" id="GO:0045277">
    <property type="term" value="C:respiratory chain complex IV"/>
    <property type="evidence" value="ECO:0007669"/>
    <property type="project" value="UniProtKB-UniRule"/>
</dbReference>
<protein>
    <recommendedName>
        <fullName evidence="11">Cytochrome c oxidase subunit 6, mitochondrial</fullName>
    </recommendedName>
    <alternativeName>
        <fullName evidence="11">Cytochrome c oxidase polypeptide VI</fullName>
    </alternativeName>
</protein>
<evidence type="ECO:0000256" key="2">
    <source>
        <dbReference type="ARBA" id="ARBA00004673"/>
    </source>
</evidence>
<dbReference type="AlphaFoldDB" id="A0A8H3KNP8"/>
<dbReference type="Gene3D" id="1.25.40.40">
    <property type="entry name" value="Cytochrome c oxidase, subunit Va/VI"/>
    <property type="match status" value="1"/>
</dbReference>
<evidence type="ECO:0000256" key="3">
    <source>
        <dbReference type="ARBA" id="ARBA00007972"/>
    </source>
</evidence>
<dbReference type="CDD" id="cd00923">
    <property type="entry name" value="Cyt_c_Oxidase_Va"/>
    <property type="match status" value="1"/>
</dbReference>
<comment type="subcellular location">
    <subcellularLocation>
        <location evidence="1 11">Mitochondrion inner membrane</location>
        <topology evidence="1 11">Peripheral membrane protein</topology>
        <orientation evidence="1 11">Matrix side</orientation>
    </subcellularLocation>
</comment>
<dbReference type="SUPFAM" id="SSF48479">
    <property type="entry name" value="Cytochrome c oxidase subunit E"/>
    <property type="match status" value="1"/>
</dbReference>
<dbReference type="PANTHER" id="PTHR14200">
    <property type="entry name" value="CYTOCHROME C OXIDASE POLYPEPTIDE"/>
    <property type="match status" value="1"/>
</dbReference>
<dbReference type="InterPro" id="IPR003204">
    <property type="entry name" value="Cyt_c_oxidase_su5A/6"/>
</dbReference>
<comment type="subunit">
    <text evidence="11">Component of the cytochrome c oxidase (complex IV, CIV), a multisubunit enzyme composed of a catalytic core of 3 subunits and several supernumerary subunits.</text>
</comment>
<accession>A0A8H3KNP8</accession>
<evidence type="ECO:0000256" key="11">
    <source>
        <dbReference type="RuleBase" id="RU368103"/>
    </source>
</evidence>
<reference evidence="12" key="1">
    <citation type="submission" date="2019-10" db="EMBL/GenBank/DDBJ databases">
        <title>Conservation and host-specific expression of non-tandemly repeated heterogenous ribosome RNA gene in arbuscular mycorrhizal fungi.</title>
        <authorList>
            <person name="Maeda T."/>
            <person name="Kobayashi Y."/>
            <person name="Nakagawa T."/>
            <person name="Ezawa T."/>
            <person name="Yamaguchi K."/>
            <person name="Bino T."/>
            <person name="Nishimoto Y."/>
            <person name="Shigenobu S."/>
            <person name="Kawaguchi M."/>
        </authorList>
    </citation>
    <scope>NUCLEOTIDE SEQUENCE</scope>
    <source>
        <strain evidence="12">HR1</strain>
    </source>
</reference>
<name>A0A8H3KNP8_9GLOM</name>
<dbReference type="GO" id="GO:0046872">
    <property type="term" value="F:metal ion binding"/>
    <property type="evidence" value="ECO:0007669"/>
    <property type="project" value="UniProtKB-UniRule"/>
</dbReference>
<keyword evidence="5 11" id="KW-0479">Metal-binding</keyword>
<evidence type="ECO:0000256" key="6">
    <source>
        <dbReference type="ARBA" id="ARBA00022792"/>
    </source>
</evidence>
<dbReference type="Proteomes" id="UP000615446">
    <property type="component" value="Unassembled WGS sequence"/>
</dbReference>
<evidence type="ECO:0000313" key="12">
    <source>
        <dbReference type="EMBL" id="GES73002.1"/>
    </source>
</evidence>
<comment type="pathway">
    <text evidence="2 11">Energy metabolism; oxidative phosphorylation.</text>
</comment>
<dbReference type="PANTHER" id="PTHR14200:SF11">
    <property type="entry name" value="CYTOCHROME C OXIDASE SUBUNIT 5A, MITOCHONDRIAL"/>
    <property type="match status" value="1"/>
</dbReference>